<feature type="transmembrane region" description="Helical" evidence="4">
    <location>
        <begin position="165"/>
        <end position="184"/>
    </location>
</feature>
<keyword evidence="4" id="KW-1133">Transmembrane helix</keyword>
<organism evidence="6 7">
    <name type="scientific">Anaerostipes hadrus</name>
    <dbReference type="NCBI Taxonomy" id="649756"/>
    <lineage>
        <taxon>Bacteria</taxon>
        <taxon>Bacillati</taxon>
        <taxon>Bacillota</taxon>
        <taxon>Clostridia</taxon>
        <taxon>Lachnospirales</taxon>
        <taxon>Lachnospiraceae</taxon>
        <taxon>Anaerostipes</taxon>
    </lineage>
</organism>
<dbReference type="CDD" id="cd16935">
    <property type="entry name" value="HATPase_AgrC-ComD-like"/>
    <property type="match status" value="1"/>
</dbReference>
<dbReference type="Gene3D" id="3.30.565.10">
    <property type="entry name" value="Histidine kinase-like ATPase, C-terminal domain"/>
    <property type="match status" value="1"/>
</dbReference>
<dbReference type="InterPro" id="IPR032834">
    <property type="entry name" value="NatK-like_C"/>
</dbReference>
<dbReference type="SUPFAM" id="SSF55890">
    <property type="entry name" value="Sporulation response regulatory protein Spo0B"/>
    <property type="match status" value="1"/>
</dbReference>
<dbReference type="Pfam" id="PF14501">
    <property type="entry name" value="HATPase_c_5"/>
    <property type="match status" value="1"/>
</dbReference>
<reference evidence="6 7" key="1">
    <citation type="submission" date="2015-09" db="EMBL/GenBank/DDBJ databases">
        <authorList>
            <consortium name="Pathogen Informatics"/>
        </authorList>
    </citation>
    <scope>NUCLEOTIDE SEQUENCE [LARGE SCALE GENOMIC DNA]</scope>
    <source>
        <strain evidence="6 7">2789STDY5608868</strain>
    </source>
</reference>
<protein>
    <recommendedName>
        <fullName evidence="5">Sensor histidine kinase NatK-like C-terminal domain-containing protein</fullName>
    </recommendedName>
</protein>
<feature type="transmembrane region" description="Helical" evidence="4">
    <location>
        <begin position="129"/>
        <end position="145"/>
    </location>
</feature>
<name>A0A173S4B2_ANAHA</name>
<evidence type="ECO:0000256" key="4">
    <source>
        <dbReference type="SAM" id="Phobius"/>
    </source>
</evidence>
<evidence type="ECO:0000313" key="6">
    <source>
        <dbReference type="EMBL" id="CUM85294.1"/>
    </source>
</evidence>
<feature type="transmembrane region" description="Helical" evidence="4">
    <location>
        <begin position="6"/>
        <end position="27"/>
    </location>
</feature>
<dbReference type="RefSeq" id="WP_242855488.1">
    <property type="nucleotide sequence ID" value="NZ_CYXT01000005.1"/>
</dbReference>
<dbReference type="PANTHER" id="PTHR40448">
    <property type="entry name" value="TWO-COMPONENT SENSOR HISTIDINE KINASE"/>
    <property type="match status" value="1"/>
</dbReference>
<dbReference type="SUPFAM" id="SSF55874">
    <property type="entry name" value="ATPase domain of HSP90 chaperone/DNA topoisomerase II/histidine kinase"/>
    <property type="match status" value="1"/>
</dbReference>
<dbReference type="Proteomes" id="UP000095598">
    <property type="component" value="Unassembled WGS sequence"/>
</dbReference>
<dbReference type="AlphaFoldDB" id="A0A173S4B2"/>
<proteinExistence type="predicted"/>
<dbReference type="Gene3D" id="1.10.287.130">
    <property type="match status" value="1"/>
</dbReference>
<dbReference type="GO" id="GO:0042802">
    <property type="term" value="F:identical protein binding"/>
    <property type="evidence" value="ECO:0007669"/>
    <property type="project" value="TreeGrafter"/>
</dbReference>
<accession>A0A173S4B2</accession>
<feature type="transmembrane region" description="Helical" evidence="4">
    <location>
        <begin position="196"/>
        <end position="221"/>
    </location>
</feature>
<dbReference type="EMBL" id="CYXT01000005">
    <property type="protein sequence ID" value="CUM85294.1"/>
    <property type="molecule type" value="Genomic_DNA"/>
</dbReference>
<dbReference type="GO" id="GO:0000155">
    <property type="term" value="F:phosphorelay sensor kinase activity"/>
    <property type="evidence" value="ECO:0007669"/>
    <property type="project" value="InterPro"/>
</dbReference>
<keyword evidence="4" id="KW-0812">Transmembrane</keyword>
<gene>
    <name evidence="6" type="ORF">ERS852425_01030</name>
</gene>
<evidence type="ECO:0000259" key="5">
    <source>
        <dbReference type="Pfam" id="PF14501"/>
    </source>
</evidence>
<dbReference type="InterPro" id="IPR036890">
    <property type="entry name" value="HATPase_C_sf"/>
</dbReference>
<feature type="domain" description="Sensor histidine kinase NatK-like C-terminal" evidence="5">
    <location>
        <begin position="336"/>
        <end position="438"/>
    </location>
</feature>
<evidence type="ECO:0000256" key="1">
    <source>
        <dbReference type="ARBA" id="ARBA00022553"/>
    </source>
</evidence>
<feature type="transmembrane region" description="Helical" evidence="4">
    <location>
        <begin position="64"/>
        <end position="80"/>
    </location>
</feature>
<feature type="transmembrane region" description="Helical" evidence="4">
    <location>
        <begin position="87"/>
        <end position="109"/>
    </location>
</feature>
<evidence type="ECO:0000256" key="3">
    <source>
        <dbReference type="ARBA" id="ARBA00022777"/>
    </source>
</evidence>
<evidence type="ECO:0000256" key="2">
    <source>
        <dbReference type="ARBA" id="ARBA00022679"/>
    </source>
</evidence>
<dbReference type="PANTHER" id="PTHR40448:SF1">
    <property type="entry name" value="TWO-COMPONENT SENSOR HISTIDINE KINASE"/>
    <property type="match status" value="1"/>
</dbReference>
<keyword evidence="4" id="KW-0472">Membrane</keyword>
<dbReference type="InterPro" id="IPR016120">
    <property type="entry name" value="Sig_transdc_His_kin_SpoOB"/>
</dbReference>
<evidence type="ECO:0000313" key="7">
    <source>
        <dbReference type="Proteomes" id="UP000095598"/>
    </source>
</evidence>
<keyword evidence="1" id="KW-0597">Phosphoprotein</keyword>
<keyword evidence="3" id="KW-0418">Kinase</keyword>
<sequence length="440" mass="51526">MTFYDIFTYLCTFTIIIPLAVFCLFPVIDHLKTPIRHLLTKISLVFVCYFALLIIPYMIFQQDLGNILIFLAVPVFFYLFQKETNLLLPASLFVMLTACCLGSLSYVIYHTFGVIFHPHGQSTEFYPESMIAQLIFLVFADIILYKPARKYLGWMVTNFHNAFVWRIACIFPCCFTFLVFTYIPHNYYDIYTYHDLHVYFSMMLTLLVFVFLLYVLFYTIIHSYVENQYILEEQKILEIQAKEYSQLSQHVQETREIRHDFRHQITVISGLLNQGNYEELKEYLSQYESSISLQTKIYCRQPAVNAILSHYDLLCAQDKIKTKFAVDFPTLSPISSVDFCIVLGNLLENAYLECKTLQKYEKFIHLKARQTSPGAFVLLIENPYEHEIKKTDSGFFLSSRRKNCVGTGLKSVTAICKKYDGHLSIETDNHRFKVKMFLQC</sequence>
<feature type="transmembrane region" description="Helical" evidence="4">
    <location>
        <begin position="39"/>
        <end position="58"/>
    </location>
</feature>
<keyword evidence="2" id="KW-0808">Transferase</keyword>